<name>A0A2W5CR45_9CORY</name>
<feature type="region of interest" description="Disordered" evidence="1">
    <location>
        <begin position="89"/>
        <end position="111"/>
    </location>
</feature>
<evidence type="ECO:0000313" key="2">
    <source>
        <dbReference type="EMBL" id="PZO97421.1"/>
    </source>
</evidence>
<evidence type="ECO:0000313" key="3">
    <source>
        <dbReference type="Proteomes" id="UP000249451"/>
    </source>
</evidence>
<comment type="caution">
    <text evidence="2">The sequence shown here is derived from an EMBL/GenBank/DDBJ whole genome shotgun (WGS) entry which is preliminary data.</text>
</comment>
<organism evidence="2 3">
    <name type="scientific">Corynebacterium urealyticum</name>
    <dbReference type="NCBI Taxonomy" id="43771"/>
    <lineage>
        <taxon>Bacteria</taxon>
        <taxon>Bacillati</taxon>
        <taxon>Actinomycetota</taxon>
        <taxon>Actinomycetes</taxon>
        <taxon>Mycobacteriales</taxon>
        <taxon>Corynebacteriaceae</taxon>
        <taxon>Corynebacterium</taxon>
    </lineage>
</organism>
<dbReference type="EMBL" id="QFNY01000413">
    <property type="protein sequence ID" value="PZO97421.1"/>
    <property type="molecule type" value="Genomic_DNA"/>
</dbReference>
<evidence type="ECO:0000256" key="1">
    <source>
        <dbReference type="SAM" id="MobiDB-lite"/>
    </source>
</evidence>
<dbReference type="AlphaFoldDB" id="A0A2W5CR45"/>
<proteinExistence type="predicted"/>
<gene>
    <name evidence="2" type="ORF">DI609_13160</name>
</gene>
<protein>
    <submittedName>
        <fullName evidence="2">Uncharacterized protein</fullName>
    </submittedName>
</protein>
<reference evidence="2 3" key="1">
    <citation type="submission" date="2017-11" db="EMBL/GenBank/DDBJ databases">
        <title>Infants hospitalized years apart are colonized by the same room-sourced microbial strains.</title>
        <authorList>
            <person name="Brooks B."/>
            <person name="Olm M.R."/>
            <person name="Firek B.A."/>
            <person name="Baker R."/>
            <person name="Thomas B.C."/>
            <person name="Morowitz M.J."/>
            <person name="Banfield J.F."/>
        </authorList>
    </citation>
    <scope>NUCLEOTIDE SEQUENCE [LARGE SCALE GENOMIC DNA]</scope>
    <source>
        <strain evidence="2">S2_012_000_R3_87</strain>
    </source>
</reference>
<sequence>MGLPLPDQAREAIAAGHAVLITTSAGRFLLPATLVTTTWQERFAHDPTAVITATGAFGDFFTSARDLPTVTEQTRAQLRGSGCTVHTADGATLEVPPGGHPPTPGRRTHHSCRPRGLTPLAGAAVKLRIESY</sequence>
<accession>A0A2W5CR45</accession>
<dbReference type="Proteomes" id="UP000249451">
    <property type="component" value="Unassembled WGS sequence"/>
</dbReference>